<keyword evidence="3" id="KW-1185">Reference proteome</keyword>
<accession>A0A369B5J8</accession>
<name>A0A369B5J8_9FIRM</name>
<evidence type="ECO:0000256" key="1">
    <source>
        <dbReference type="SAM" id="Phobius"/>
    </source>
</evidence>
<organism evidence="2 3">
    <name type="scientific">Anaerobacterium chartisolvens</name>
    <dbReference type="NCBI Taxonomy" id="1297424"/>
    <lineage>
        <taxon>Bacteria</taxon>
        <taxon>Bacillati</taxon>
        <taxon>Bacillota</taxon>
        <taxon>Clostridia</taxon>
        <taxon>Eubacteriales</taxon>
        <taxon>Oscillospiraceae</taxon>
        <taxon>Anaerobacterium</taxon>
    </lineage>
</organism>
<evidence type="ECO:0000313" key="3">
    <source>
        <dbReference type="Proteomes" id="UP000253034"/>
    </source>
</evidence>
<protein>
    <submittedName>
        <fullName evidence="2">Small integral membrane protein DUF2273</fullName>
    </submittedName>
</protein>
<keyword evidence="1" id="KW-0812">Transmembrane</keyword>
<dbReference type="Pfam" id="PF10031">
    <property type="entry name" value="DUF2273"/>
    <property type="match status" value="1"/>
</dbReference>
<comment type="caution">
    <text evidence="2">The sequence shown here is derived from an EMBL/GenBank/DDBJ whole genome shotgun (WGS) entry which is preliminary data.</text>
</comment>
<reference evidence="2 3" key="1">
    <citation type="submission" date="2018-07" db="EMBL/GenBank/DDBJ databases">
        <title>Genomic Encyclopedia of Type Strains, Phase IV (KMG-IV): sequencing the most valuable type-strain genomes for metagenomic binning, comparative biology and taxonomic classification.</title>
        <authorList>
            <person name="Goeker M."/>
        </authorList>
    </citation>
    <scope>NUCLEOTIDE SEQUENCE [LARGE SCALE GENOMIC DNA]</scope>
    <source>
        <strain evidence="2 3">DSM 27016</strain>
    </source>
</reference>
<gene>
    <name evidence="2" type="ORF">DFR58_10924</name>
</gene>
<proteinExistence type="predicted"/>
<evidence type="ECO:0000313" key="2">
    <source>
        <dbReference type="EMBL" id="RCX16799.1"/>
    </source>
</evidence>
<dbReference type="OrthoDB" id="1727295at2"/>
<keyword evidence="1" id="KW-1133">Transmembrane helix</keyword>
<keyword evidence="1" id="KW-0472">Membrane</keyword>
<feature type="transmembrane region" description="Helical" evidence="1">
    <location>
        <begin position="20"/>
        <end position="51"/>
    </location>
</feature>
<dbReference type="Proteomes" id="UP000253034">
    <property type="component" value="Unassembled WGS sequence"/>
</dbReference>
<dbReference type="AlphaFoldDB" id="A0A369B5J8"/>
<dbReference type="InterPro" id="IPR018730">
    <property type="entry name" value="DUF2273"/>
</dbReference>
<dbReference type="RefSeq" id="WP_114297537.1">
    <property type="nucleotide sequence ID" value="NZ_QPJT01000009.1"/>
</dbReference>
<sequence>MDKEKLVQFYNSHKGGVNGAIVGFVLASVILIIGFLNTLFIAIFVGIGYYIGKKLSEDKEYIKNLLDKILPPGTYR</sequence>
<dbReference type="EMBL" id="QPJT01000009">
    <property type="protein sequence ID" value="RCX16799.1"/>
    <property type="molecule type" value="Genomic_DNA"/>
</dbReference>